<organism evidence="1 2">
    <name type="scientific">Erythranthe guttata</name>
    <name type="common">Yellow monkey flower</name>
    <name type="synonym">Mimulus guttatus</name>
    <dbReference type="NCBI Taxonomy" id="4155"/>
    <lineage>
        <taxon>Eukaryota</taxon>
        <taxon>Viridiplantae</taxon>
        <taxon>Streptophyta</taxon>
        <taxon>Embryophyta</taxon>
        <taxon>Tracheophyta</taxon>
        <taxon>Spermatophyta</taxon>
        <taxon>Magnoliopsida</taxon>
        <taxon>eudicotyledons</taxon>
        <taxon>Gunneridae</taxon>
        <taxon>Pentapetalae</taxon>
        <taxon>asterids</taxon>
        <taxon>lamiids</taxon>
        <taxon>Lamiales</taxon>
        <taxon>Phrymaceae</taxon>
        <taxon>Erythranthe</taxon>
    </lineage>
</organism>
<reference evidence="1 2" key="1">
    <citation type="journal article" date="2013" name="Proc. Natl. Acad. Sci. U.S.A.">
        <title>Fine-scale variation in meiotic recombination in Mimulus inferred from population shotgun sequencing.</title>
        <authorList>
            <person name="Hellsten U."/>
            <person name="Wright K.M."/>
            <person name="Jenkins J."/>
            <person name="Shu S."/>
            <person name="Yuan Y."/>
            <person name="Wessler S.R."/>
            <person name="Schmutz J."/>
            <person name="Willis J.H."/>
            <person name="Rokhsar D.S."/>
        </authorList>
    </citation>
    <scope>NUCLEOTIDE SEQUENCE [LARGE SCALE GENOMIC DNA]</scope>
    <source>
        <strain evidence="2">cv. DUN x IM62</strain>
    </source>
</reference>
<dbReference type="EMBL" id="KI631172">
    <property type="protein sequence ID" value="EYU29651.1"/>
    <property type="molecule type" value="Genomic_DNA"/>
</dbReference>
<feature type="non-terminal residue" evidence="1">
    <location>
        <position position="1"/>
    </location>
</feature>
<accession>A0A022QNX9</accession>
<dbReference type="PANTHER" id="PTHR31790">
    <property type="entry name" value="OS02G0783600 PROTEIN"/>
    <property type="match status" value="1"/>
</dbReference>
<dbReference type="InterPro" id="IPR052361">
    <property type="entry name" value="F-box_domain"/>
</dbReference>
<evidence type="ECO:0008006" key="3">
    <source>
        <dbReference type="Google" id="ProtNLM"/>
    </source>
</evidence>
<evidence type="ECO:0000313" key="1">
    <source>
        <dbReference type="EMBL" id="EYU29651.1"/>
    </source>
</evidence>
<sequence>CVVGSCDGLICLAVGVKDLILWNPCTRTRKTLPDFGVEIIRGSYFIYGFGFDKSSNDYNVVGVSRVVGRSTMHWSAYCESEKESEWNIIYLDLETEEYGVLEVPNCVNEKGCSCSMLDESEGCLYALCDYRDSADVWIVGDCDGLGNATWTKVVSVSYVDRFLKSTCKTAFRVLKKYGKVLLLCGSTVVVFDVEDCTIRYPEIRNHNQFSTAITYFETLVSPLDLTYVDSNV</sequence>
<name>A0A022QNX9_ERYGU</name>
<proteinExistence type="predicted"/>
<dbReference type="NCBIfam" id="TIGR01640">
    <property type="entry name" value="F_box_assoc_1"/>
    <property type="match status" value="1"/>
</dbReference>
<keyword evidence="2" id="KW-1185">Reference proteome</keyword>
<dbReference type="PANTHER" id="PTHR31790:SF552">
    <property type="entry name" value="F-BOX PROTEIN CPR30-LIKE"/>
    <property type="match status" value="1"/>
</dbReference>
<dbReference type="eggNOG" id="ENOG502QUVH">
    <property type="taxonomic scope" value="Eukaryota"/>
</dbReference>
<dbReference type="AlphaFoldDB" id="A0A022QNX9"/>
<evidence type="ECO:0000313" key="2">
    <source>
        <dbReference type="Proteomes" id="UP000030748"/>
    </source>
</evidence>
<dbReference type="InterPro" id="IPR017451">
    <property type="entry name" value="F-box-assoc_interact_dom"/>
</dbReference>
<dbReference type="Proteomes" id="UP000030748">
    <property type="component" value="Unassembled WGS sequence"/>
</dbReference>
<gene>
    <name evidence="1" type="ORF">MIMGU_mgv1a020929mg</name>
</gene>
<protein>
    <recommendedName>
        <fullName evidence="3">F-box associated domain-containing protein</fullName>
    </recommendedName>
</protein>